<evidence type="ECO:0000313" key="2">
    <source>
        <dbReference type="Proteomes" id="UP000054466"/>
    </source>
</evidence>
<reference evidence="1 2" key="1">
    <citation type="submission" date="2015-01" db="EMBL/GenBank/DDBJ databases">
        <title>The Genome Sequence of Cladophialophora immunda CBS83496.</title>
        <authorList>
            <consortium name="The Broad Institute Genomics Platform"/>
            <person name="Cuomo C."/>
            <person name="de Hoog S."/>
            <person name="Gorbushina A."/>
            <person name="Stielow B."/>
            <person name="Teixiera M."/>
            <person name="Abouelleil A."/>
            <person name="Chapman S.B."/>
            <person name="Priest M."/>
            <person name="Young S.K."/>
            <person name="Wortman J."/>
            <person name="Nusbaum C."/>
            <person name="Birren B."/>
        </authorList>
    </citation>
    <scope>NUCLEOTIDE SEQUENCE [LARGE SCALE GENOMIC DNA]</scope>
    <source>
        <strain evidence="1 2">CBS 83496</strain>
    </source>
</reference>
<organism evidence="1 2">
    <name type="scientific">Cladophialophora immunda</name>
    <dbReference type="NCBI Taxonomy" id="569365"/>
    <lineage>
        <taxon>Eukaryota</taxon>
        <taxon>Fungi</taxon>
        <taxon>Dikarya</taxon>
        <taxon>Ascomycota</taxon>
        <taxon>Pezizomycotina</taxon>
        <taxon>Eurotiomycetes</taxon>
        <taxon>Chaetothyriomycetidae</taxon>
        <taxon>Chaetothyriales</taxon>
        <taxon>Herpotrichiellaceae</taxon>
        <taxon>Cladophialophora</taxon>
    </lineage>
</organism>
<sequence>MEENILAQIYWYNICPCFQNGKDFEKWLLGQLPPSTKVYGVFWTSDDNIPFQETRAHAVVTTKIAVPKNDQVREIEKCCKIEHGSCKAFADAQRAESGDLGWIVKAIEGKPARGNPEIFGNKLQA</sequence>
<dbReference type="GeneID" id="27352041"/>
<dbReference type="Proteomes" id="UP000054466">
    <property type="component" value="Unassembled WGS sequence"/>
</dbReference>
<proteinExistence type="predicted"/>
<dbReference type="VEuPathDB" id="FungiDB:PV07_12847"/>
<gene>
    <name evidence="1" type="ORF">PV07_12847</name>
</gene>
<protein>
    <submittedName>
        <fullName evidence="1">Uncharacterized protein</fullName>
    </submittedName>
</protein>
<dbReference type="AlphaFoldDB" id="A0A0D1Z215"/>
<name>A0A0D1Z215_9EURO</name>
<accession>A0A0D1Z215</accession>
<keyword evidence="2" id="KW-1185">Reference proteome</keyword>
<dbReference type="EMBL" id="KN847246">
    <property type="protein sequence ID" value="KIW21721.1"/>
    <property type="molecule type" value="Genomic_DNA"/>
</dbReference>
<evidence type="ECO:0000313" key="1">
    <source>
        <dbReference type="EMBL" id="KIW21721.1"/>
    </source>
</evidence>
<dbReference type="HOGENOM" id="CLU_1992381_0_0_1"/>
<dbReference type="RefSeq" id="XP_016241937.1">
    <property type="nucleotide sequence ID" value="XM_016400417.1"/>
</dbReference>